<comment type="similarity">
    <text evidence="9">Belongs to the bacterial CoaD family.</text>
</comment>
<evidence type="ECO:0000256" key="9">
    <source>
        <dbReference type="HAMAP-Rule" id="MF_00151"/>
    </source>
</evidence>
<keyword evidence="2 9" id="KW-0808">Transferase</keyword>
<feature type="binding site" evidence="9">
    <location>
        <position position="42"/>
    </location>
    <ligand>
        <name>substrate</name>
    </ligand>
</feature>
<evidence type="ECO:0000256" key="6">
    <source>
        <dbReference type="ARBA" id="ARBA00022842"/>
    </source>
</evidence>
<sequence length="176" mass="19442">MEITAVYPGTFDPITKGHLDLIKRARNLCAHVVVGVASNPKKKPLFSLEERVAMIQQELLEQGLTDVRVAGFEGLLVDFARKQNAKVLIRGMRAVSDFEFEFQLASMNRSLAPEVESVFLMPGESFAFISSTLVKEVAILHGDVGRFVAPHVLKALQGRISHIRTERGIGQKTGEL</sequence>
<comment type="function">
    <text evidence="9">Reversibly transfers an adenylyl group from ATP to 4'-phosphopantetheine, yielding dephospho-CoA (dPCoA) and pyrophosphate.</text>
</comment>
<feature type="binding site" evidence="9">
    <location>
        <position position="90"/>
    </location>
    <ligand>
        <name>substrate</name>
    </ligand>
</feature>
<evidence type="ECO:0000256" key="1">
    <source>
        <dbReference type="ARBA" id="ARBA00022490"/>
    </source>
</evidence>
<evidence type="ECO:0000256" key="3">
    <source>
        <dbReference type="ARBA" id="ARBA00022695"/>
    </source>
</evidence>
<dbReference type="InterPro" id="IPR004821">
    <property type="entry name" value="Cyt_trans-like"/>
</dbReference>
<dbReference type="CDD" id="cd02163">
    <property type="entry name" value="PPAT"/>
    <property type="match status" value="1"/>
</dbReference>
<organism evidence="11 12">
    <name type="scientific">Thiothrix lacustris</name>
    <dbReference type="NCBI Taxonomy" id="525917"/>
    <lineage>
        <taxon>Bacteria</taxon>
        <taxon>Pseudomonadati</taxon>
        <taxon>Pseudomonadota</taxon>
        <taxon>Gammaproteobacteria</taxon>
        <taxon>Thiotrichales</taxon>
        <taxon>Thiotrichaceae</taxon>
        <taxon>Thiothrix</taxon>
    </lineage>
</organism>
<evidence type="ECO:0000256" key="4">
    <source>
        <dbReference type="ARBA" id="ARBA00022741"/>
    </source>
</evidence>
<dbReference type="GO" id="GO:0005737">
    <property type="term" value="C:cytoplasm"/>
    <property type="evidence" value="ECO:0007669"/>
    <property type="project" value="UniProtKB-SubCell"/>
</dbReference>
<dbReference type="PANTHER" id="PTHR21342:SF1">
    <property type="entry name" value="PHOSPHOPANTETHEINE ADENYLYLTRANSFERASE"/>
    <property type="match status" value="1"/>
</dbReference>
<dbReference type="GO" id="GO:0004595">
    <property type="term" value="F:pantetheine-phosphate adenylyltransferase activity"/>
    <property type="evidence" value="ECO:0007669"/>
    <property type="project" value="UniProtKB-UniRule"/>
</dbReference>
<feature type="binding site" evidence="9">
    <location>
        <begin position="10"/>
        <end position="11"/>
    </location>
    <ligand>
        <name>ATP</name>
        <dbReference type="ChEBI" id="CHEBI:30616"/>
    </ligand>
</feature>
<feature type="binding site" evidence="9">
    <location>
        <position position="10"/>
    </location>
    <ligand>
        <name>substrate</name>
    </ligand>
</feature>
<comment type="subcellular location">
    <subcellularLocation>
        <location evidence="9">Cytoplasm</location>
    </subcellularLocation>
</comment>
<dbReference type="InterPro" id="IPR001980">
    <property type="entry name" value="PPAT"/>
</dbReference>
<dbReference type="HAMAP" id="MF_00151">
    <property type="entry name" value="PPAT_bact"/>
    <property type="match status" value="1"/>
</dbReference>
<dbReference type="SUPFAM" id="SSF52374">
    <property type="entry name" value="Nucleotidylyl transferase"/>
    <property type="match status" value="1"/>
</dbReference>
<feature type="site" description="Transition state stabilizer" evidence="9">
    <location>
        <position position="18"/>
    </location>
</feature>
<evidence type="ECO:0000313" key="11">
    <source>
        <dbReference type="EMBL" id="OQX06493.1"/>
    </source>
</evidence>
<dbReference type="EC" id="2.7.7.3" evidence="9"/>
<comment type="caution">
    <text evidence="11">The sequence shown here is derived from an EMBL/GenBank/DDBJ whole genome shotgun (WGS) entry which is preliminary data.</text>
</comment>
<feature type="binding site" evidence="9">
    <location>
        <position position="76"/>
    </location>
    <ligand>
        <name>substrate</name>
    </ligand>
</feature>
<dbReference type="GO" id="GO:0005524">
    <property type="term" value="F:ATP binding"/>
    <property type="evidence" value="ECO:0007669"/>
    <property type="project" value="UniProtKB-KW"/>
</dbReference>
<evidence type="ECO:0000256" key="8">
    <source>
        <dbReference type="ARBA" id="ARBA00029346"/>
    </source>
</evidence>
<dbReference type="Gene3D" id="3.40.50.620">
    <property type="entry name" value="HUPs"/>
    <property type="match status" value="1"/>
</dbReference>
<keyword evidence="7 9" id="KW-0173">Coenzyme A biosynthesis</keyword>
<dbReference type="NCBIfam" id="TIGR01510">
    <property type="entry name" value="coaD_prev_kdtB"/>
    <property type="match status" value="1"/>
</dbReference>
<feature type="binding site" evidence="9">
    <location>
        <begin position="126"/>
        <end position="132"/>
    </location>
    <ligand>
        <name>ATP</name>
        <dbReference type="ChEBI" id="CHEBI:30616"/>
    </ligand>
</feature>
<feature type="binding site" evidence="9">
    <location>
        <begin position="91"/>
        <end position="93"/>
    </location>
    <ligand>
        <name>ATP</name>
        <dbReference type="ChEBI" id="CHEBI:30616"/>
    </ligand>
</feature>
<accession>A0A1Y1QIU2</accession>
<reference evidence="11 12" key="1">
    <citation type="submission" date="2017-01" db="EMBL/GenBank/DDBJ databases">
        <title>Novel large sulfur bacteria in the metagenomes of groundwater-fed chemosynthetic microbial mats in the Lake Huron basin.</title>
        <authorList>
            <person name="Sharrar A.M."/>
            <person name="Flood B.E."/>
            <person name="Bailey J.V."/>
            <person name="Jones D.S."/>
            <person name="Biddanda B."/>
            <person name="Ruberg S.A."/>
            <person name="Marcus D.N."/>
            <person name="Dick G.J."/>
        </authorList>
    </citation>
    <scope>NUCLEOTIDE SEQUENCE [LARGE SCALE GENOMIC DNA]</scope>
    <source>
        <strain evidence="11">A8</strain>
    </source>
</reference>
<comment type="subunit">
    <text evidence="9">Homohexamer.</text>
</comment>
<gene>
    <name evidence="9" type="primary">coaD</name>
    <name evidence="11" type="ORF">BWK73_30720</name>
</gene>
<evidence type="ECO:0000256" key="2">
    <source>
        <dbReference type="ARBA" id="ARBA00022679"/>
    </source>
</evidence>
<dbReference type="PANTHER" id="PTHR21342">
    <property type="entry name" value="PHOSPHOPANTETHEINE ADENYLYLTRANSFERASE"/>
    <property type="match status" value="1"/>
</dbReference>
<dbReference type="InterPro" id="IPR014729">
    <property type="entry name" value="Rossmann-like_a/b/a_fold"/>
</dbReference>
<dbReference type="GO" id="GO:0015937">
    <property type="term" value="P:coenzyme A biosynthetic process"/>
    <property type="evidence" value="ECO:0007669"/>
    <property type="project" value="UniProtKB-UniRule"/>
</dbReference>
<evidence type="ECO:0000313" key="12">
    <source>
        <dbReference type="Proteomes" id="UP000192491"/>
    </source>
</evidence>
<dbReference type="PRINTS" id="PR01020">
    <property type="entry name" value="LPSBIOSNTHSS"/>
</dbReference>
<protein>
    <recommendedName>
        <fullName evidence="9">Phosphopantetheine adenylyltransferase</fullName>
        <ecNumber evidence="9">2.7.7.3</ecNumber>
    </recommendedName>
    <alternativeName>
        <fullName evidence="9">Dephospho-CoA pyrophosphorylase</fullName>
    </alternativeName>
    <alternativeName>
        <fullName evidence="9">Pantetheine-phosphate adenylyltransferase</fullName>
        <shortName evidence="9">PPAT</shortName>
    </alternativeName>
</protein>
<keyword evidence="5 9" id="KW-0067">ATP-binding</keyword>
<dbReference type="NCBIfam" id="TIGR00125">
    <property type="entry name" value="cyt_tran_rel"/>
    <property type="match status" value="1"/>
</dbReference>
<dbReference type="Proteomes" id="UP000192491">
    <property type="component" value="Unassembled WGS sequence"/>
</dbReference>
<evidence type="ECO:0000259" key="10">
    <source>
        <dbReference type="Pfam" id="PF01467"/>
    </source>
</evidence>
<comment type="cofactor">
    <cofactor evidence="9">
        <name>Mg(2+)</name>
        <dbReference type="ChEBI" id="CHEBI:18420"/>
    </cofactor>
</comment>
<proteinExistence type="inferred from homology"/>
<keyword evidence="1 9" id="KW-0963">Cytoplasm</keyword>
<evidence type="ECO:0000256" key="5">
    <source>
        <dbReference type="ARBA" id="ARBA00022840"/>
    </source>
</evidence>
<comment type="pathway">
    <text evidence="9">Cofactor biosynthesis; coenzyme A biosynthesis; CoA from (R)-pantothenate: step 4/5.</text>
</comment>
<feature type="binding site" evidence="9">
    <location>
        <position position="18"/>
    </location>
    <ligand>
        <name>ATP</name>
        <dbReference type="ChEBI" id="CHEBI:30616"/>
    </ligand>
</feature>
<dbReference type="Pfam" id="PF01467">
    <property type="entry name" value="CTP_transf_like"/>
    <property type="match status" value="1"/>
</dbReference>
<comment type="catalytic activity">
    <reaction evidence="8 9">
        <text>(R)-4'-phosphopantetheine + ATP + H(+) = 3'-dephospho-CoA + diphosphate</text>
        <dbReference type="Rhea" id="RHEA:19801"/>
        <dbReference type="ChEBI" id="CHEBI:15378"/>
        <dbReference type="ChEBI" id="CHEBI:30616"/>
        <dbReference type="ChEBI" id="CHEBI:33019"/>
        <dbReference type="ChEBI" id="CHEBI:57328"/>
        <dbReference type="ChEBI" id="CHEBI:61723"/>
        <dbReference type="EC" id="2.7.7.3"/>
    </reaction>
</comment>
<dbReference type="UniPathway" id="UPA00241">
    <property type="reaction ID" value="UER00355"/>
</dbReference>
<keyword evidence="6 9" id="KW-0460">Magnesium</keyword>
<keyword evidence="4 9" id="KW-0547">Nucleotide-binding</keyword>
<feature type="domain" description="Cytidyltransferase-like" evidence="10">
    <location>
        <begin position="6"/>
        <end position="136"/>
    </location>
</feature>
<feature type="binding site" evidence="9">
    <location>
        <position position="101"/>
    </location>
    <ligand>
        <name>ATP</name>
        <dbReference type="ChEBI" id="CHEBI:30616"/>
    </ligand>
</feature>
<dbReference type="AlphaFoldDB" id="A0A1Y1QIU2"/>
<evidence type="ECO:0000256" key="7">
    <source>
        <dbReference type="ARBA" id="ARBA00022993"/>
    </source>
</evidence>
<dbReference type="EMBL" id="MTEJ01000242">
    <property type="protein sequence ID" value="OQX06493.1"/>
    <property type="molecule type" value="Genomic_DNA"/>
</dbReference>
<name>A0A1Y1QIU2_9GAMM</name>
<keyword evidence="3 9" id="KW-0548">Nucleotidyltransferase</keyword>